<feature type="domain" description="VOC" evidence="1">
    <location>
        <begin position="19"/>
        <end position="142"/>
    </location>
</feature>
<dbReference type="RefSeq" id="XP_046066504.1">
    <property type="nucleotide sequence ID" value="XM_046218764.1"/>
</dbReference>
<dbReference type="InterPro" id="IPR037523">
    <property type="entry name" value="VOC_core"/>
</dbReference>
<dbReference type="Pfam" id="PF00903">
    <property type="entry name" value="Glyoxalase"/>
    <property type="match status" value="1"/>
</dbReference>
<protein>
    <submittedName>
        <fullName evidence="2">Biphenyl-2,3-diol 1,2-dioxygenase</fullName>
    </submittedName>
</protein>
<sequence>MSALKPQGTVNTSHPRPVALAHVVLLTTAGNYKAMVNFYTRVLAADISYRTETMTFLRYDHEHHRIAIIQLPHIESRPENKTLTGLDHVAFTFESLTSLAQTYATLRSDKEPIMPVWTVNHGPTTSMYYRDPDGNKVELQVDNFDTLEESIEFMNGPLFAMNPFGTDFDAEEWATAILSKVGPNGEEGLSQNEIRKLKTRTEIGERLSPSFIG</sequence>
<dbReference type="GeneID" id="70249051"/>
<dbReference type="Gene3D" id="3.10.180.10">
    <property type="entry name" value="2,3-Dihydroxybiphenyl 1,2-Dioxygenase, domain 1"/>
    <property type="match status" value="1"/>
</dbReference>
<gene>
    <name evidence="2" type="ORF">BGW36DRAFT_401607</name>
</gene>
<comment type="caution">
    <text evidence="2">The sequence shown here is derived from an EMBL/GenBank/DDBJ whole genome shotgun (WGS) entry which is preliminary data.</text>
</comment>
<dbReference type="InterPro" id="IPR029068">
    <property type="entry name" value="Glyas_Bleomycin-R_OHBP_Dase"/>
</dbReference>
<dbReference type="EMBL" id="JAJTJA010000014">
    <property type="protein sequence ID" value="KAH8690221.1"/>
    <property type="molecule type" value="Genomic_DNA"/>
</dbReference>
<dbReference type="InterPro" id="IPR004360">
    <property type="entry name" value="Glyas_Fos-R_dOase_dom"/>
</dbReference>
<organism evidence="2 3">
    <name type="scientific">Talaromyces proteolyticus</name>
    <dbReference type="NCBI Taxonomy" id="1131652"/>
    <lineage>
        <taxon>Eukaryota</taxon>
        <taxon>Fungi</taxon>
        <taxon>Dikarya</taxon>
        <taxon>Ascomycota</taxon>
        <taxon>Pezizomycotina</taxon>
        <taxon>Eurotiomycetes</taxon>
        <taxon>Eurotiomycetidae</taxon>
        <taxon>Eurotiales</taxon>
        <taxon>Trichocomaceae</taxon>
        <taxon>Talaromyces</taxon>
        <taxon>Talaromyces sect. Bacilispori</taxon>
    </lineage>
</organism>
<accession>A0AAD4PV49</accession>
<reference evidence="2" key="1">
    <citation type="submission" date="2021-12" db="EMBL/GenBank/DDBJ databases">
        <title>Convergent genome expansion in fungi linked to evolution of root-endophyte symbiosis.</title>
        <authorList>
            <consortium name="DOE Joint Genome Institute"/>
            <person name="Ke Y.-H."/>
            <person name="Bonito G."/>
            <person name="Liao H.-L."/>
            <person name="Looney B."/>
            <person name="Rojas-Flechas A."/>
            <person name="Nash J."/>
            <person name="Hameed K."/>
            <person name="Schadt C."/>
            <person name="Martin F."/>
            <person name="Crous P.W."/>
            <person name="Miettinen O."/>
            <person name="Magnuson J.K."/>
            <person name="Labbe J."/>
            <person name="Jacobson D."/>
            <person name="Doktycz M.J."/>
            <person name="Veneault-Fourrey C."/>
            <person name="Kuo A."/>
            <person name="Mondo S."/>
            <person name="Calhoun S."/>
            <person name="Riley R."/>
            <person name="Ohm R."/>
            <person name="LaButti K."/>
            <person name="Andreopoulos B."/>
            <person name="Pangilinan J."/>
            <person name="Nolan M."/>
            <person name="Tritt A."/>
            <person name="Clum A."/>
            <person name="Lipzen A."/>
            <person name="Daum C."/>
            <person name="Barry K."/>
            <person name="Grigoriev I.V."/>
            <person name="Vilgalys R."/>
        </authorList>
    </citation>
    <scope>NUCLEOTIDE SEQUENCE</scope>
    <source>
        <strain evidence="2">PMI_201</strain>
    </source>
</reference>
<name>A0AAD4PV49_9EURO</name>
<dbReference type="Proteomes" id="UP001201262">
    <property type="component" value="Unassembled WGS sequence"/>
</dbReference>
<evidence type="ECO:0000259" key="1">
    <source>
        <dbReference type="PROSITE" id="PS51819"/>
    </source>
</evidence>
<dbReference type="SUPFAM" id="SSF54593">
    <property type="entry name" value="Glyoxalase/Bleomycin resistance protein/Dihydroxybiphenyl dioxygenase"/>
    <property type="match status" value="1"/>
</dbReference>
<keyword evidence="3" id="KW-1185">Reference proteome</keyword>
<evidence type="ECO:0000313" key="3">
    <source>
        <dbReference type="Proteomes" id="UP001201262"/>
    </source>
</evidence>
<evidence type="ECO:0000313" key="2">
    <source>
        <dbReference type="EMBL" id="KAH8690221.1"/>
    </source>
</evidence>
<dbReference type="AlphaFoldDB" id="A0AAD4PV49"/>
<dbReference type="PROSITE" id="PS51819">
    <property type="entry name" value="VOC"/>
    <property type="match status" value="1"/>
</dbReference>
<proteinExistence type="predicted"/>